<comment type="caution">
    <text evidence="2">The sequence shown here is derived from an EMBL/GenBank/DDBJ whole genome shotgun (WGS) entry which is preliminary data.</text>
</comment>
<feature type="transmembrane region" description="Helical" evidence="1">
    <location>
        <begin position="38"/>
        <end position="58"/>
    </location>
</feature>
<keyword evidence="1" id="KW-0472">Membrane</keyword>
<dbReference type="Proteomes" id="UP000241208">
    <property type="component" value="Unassembled WGS sequence"/>
</dbReference>
<sequence length="121" mass="14141">MKNIIVRFIFSLLFYKSGVAHFKNKDMFLKIVPSYLPFKHAIVKYSGILEFIIAFYVLGAKNRSRVRKVVQGFLWLVFPANIYAARKNISYKDERDETDSVKQHVIRLPLQFVMVALAKLL</sequence>
<evidence type="ECO:0000256" key="1">
    <source>
        <dbReference type="SAM" id="Phobius"/>
    </source>
</evidence>
<dbReference type="PANTHER" id="PTHR36974">
    <property type="entry name" value="MEMBRANE PROTEIN-RELATED"/>
    <property type="match status" value="1"/>
</dbReference>
<dbReference type="RefSeq" id="WP_069821800.1">
    <property type="nucleotide sequence ID" value="NZ_JABXWZ010000008.1"/>
</dbReference>
<dbReference type="AlphaFoldDB" id="A0A2T4LS98"/>
<dbReference type="PANTHER" id="PTHR36974:SF1">
    <property type="entry name" value="DOXX FAMILY MEMBRANE PROTEIN"/>
    <property type="match status" value="1"/>
</dbReference>
<gene>
    <name evidence="2" type="ORF">BUY34_07165</name>
</gene>
<accession>A0A2T4LS98</accession>
<evidence type="ECO:0008006" key="4">
    <source>
        <dbReference type="Google" id="ProtNLM"/>
    </source>
</evidence>
<keyword evidence="1" id="KW-1133">Transmembrane helix</keyword>
<evidence type="ECO:0000313" key="3">
    <source>
        <dbReference type="Proteomes" id="UP000241208"/>
    </source>
</evidence>
<evidence type="ECO:0000313" key="2">
    <source>
        <dbReference type="EMBL" id="PTF66229.1"/>
    </source>
</evidence>
<keyword evidence="1" id="KW-0812">Transmembrane</keyword>
<reference evidence="2 3" key="1">
    <citation type="journal article" date="2016" name="Front. Microbiol.">
        <title>Comprehensive Phylogenetic Analysis of Bovine Non-aureus Staphylococci Species Based on Whole-Genome Sequencing.</title>
        <authorList>
            <person name="Naushad S."/>
            <person name="Barkema H.W."/>
            <person name="Luby C."/>
            <person name="Condas L.A."/>
            <person name="Nobrega D.B."/>
            <person name="Carson D.A."/>
            <person name="De Buck J."/>
        </authorList>
    </citation>
    <scope>NUCLEOTIDE SEQUENCE [LARGE SCALE GENOMIC DNA]</scope>
    <source>
        <strain evidence="2 3">SNUC 3829</strain>
    </source>
</reference>
<organism evidence="2 3">
    <name type="scientific">Staphylococcus cohnii</name>
    <dbReference type="NCBI Taxonomy" id="29382"/>
    <lineage>
        <taxon>Bacteria</taxon>
        <taxon>Bacillati</taxon>
        <taxon>Bacillota</taxon>
        <taxon>Bacilli</taxon>
        <taxon>Bacillales</taxon>
        <taxon>Staphylococcaceae</taxon>
        <taxon>Staphylococcus</taxon>
        <taxon>Staphylococcus cohnii species complex</taxon>
    </lineage>
</organism>
<name>A0A2T4LS98_9STAP</name>
<dbReference type="EMBL" id="PYZR01000070">
    <property type="protein sequence ID" value="PTF66229.1"/>
    <property type="molecule type" value="Genomic_DNA"/>
</dbReference>
<protein>
    <recommendedName>
        <fullName evidence="4">DoxX family protein</fullName>
    </recommendedName>
</protein>
<proteinExistence type="predicted"/>